<evidence type="ECO:0000313" key="1">
    <source>
        <dbReference type="EMBL" id="KAF0739374.1"/>
    </source>
</evidence>
<accession>A0A6G0XGE4</accession>
<organism evidence="1 2">
    <name type="scientific">Aphanomyces euteiches</name>
    <dbReference type="NCBI Taxonomy" id="100861"/>
    <lineage>
        <taxon>Eukaryota</taxon>
        <taxon>Sar</taxon>
        <taxon>Stramenopiles</taxon>
        <taxon>Oomycota</taxon>
        <taxon>Saprolegniomycetes</taxon>
        <taxon>Saprolegniales</taxon>
        <taxon>Verrucalvaceae</taxon>
        <taxon>Aphanomyces</taxon>
    </lineage>
</organism>
<gene>
    <name evidence="1" type="ORF">Ae201684_004943</name>
</gene>
<dbReference type="AlphaFoldDB" id="A0A6G0XGE4"/>
<dbReference type="Proteomes" id="UP000481153">
    <property type="component" value="Unassembled WGS sequence"/>
</dbReference>
<comment type="caution">
    <text evidence="1">The sequence shown here is derived from an EMBL/GenBank/DDBJ whole genome shotgun (WGS) entry which is preliminary data.</text>
</comment>
<dbReference type="EMBL" id="VJMJ01000064">
    <property type="protein sequence ID" value="KAF0739374.1"/>
    <property type="molecule type" value="Genomic_DNA"/>
</dbReference>
<dbReference type="VEuPathDB" id="FungiDB:AeMF1_004248"/>
<evidence type="ECO:0000313" key="2">
    <source>
        <dbReference type="Proteomes" id="UP000481153"/>
    </source>
</evidence>
<sequence>MCRSKSTETITFDHISPENDAIGFTFHKTKTAQEGTKNKDPKHCFANPINPSICLFLAFAIYLACNREVGSKDLYPGSKQKDRFGKSLGRLLAAVQVDGREDGTHLNGGNKLKVKNELGTHSIRKGAATFVSSGSTGEPSIVSVCLRCGWSLGNVMERYFRYEAAGDQYTGRVVAGLPINCANLAILPPHFENGDDSTVLNILKVMFPIANQHSHLHGVLHLLLSSLVFHYDFLVDLLPSNHPLFSTTLLTQQSDPNSTEILFQV</sequence>
<proteinExistence type="predicted"/>
<reference evidence="1 2" key="1">
    <citation type="submission" date="2019-07" db="EMBL/GenBank/DDBJ databases">
        <title>Genomics analysis of Aphanomyces spp. identifies a new class of oomycete effector associated with host adaptation.</title>
        <authorList>
            <person name="Gaulin E."/>
        </authorList>
    </citation>
    <scope>NUCLEOTIDE SEQUENCE [LARGE SCALE GENOMIC DNA]</scope>
    <source>
        <strain evidence="1 2">ATCC 201684</strain>
    </source>
</reference>
<name>A0A6G0XGE4_9STRA</name>
<keyword evidence="2" id="KW-1185">Reference proteome</keyword>
<protein>
    <submittedName>
        <fullName evidence="1">Uncharacterized protein</fullName>
    </submittedName>
</protein>